<proteinExistence type="predicted"/>
<feature type="region of interest" description="Disordered" evidence="1">
    <location>
        <begin position="100"/>
        <end position="139"/>
    </location>
</feature>
<name>A0A8K0GKM2_IGNLU</name>
<gene>
    <name evidence="2" type="ORF">ILUMI_03252</name>
</gene>
<comment type="caution">
    <text evidence="2">The sequence shown here is derived from an EMBL/GenBank/DDBJ whole genome shotgun (WGS) entry which is preliminary data.</text>
</comment>
<dbReference type="Proteomes" id="UP000801492">
    <property type="component" value="Unassembled WGS sequence"/>
</dbReference>
<dbReference type="OrthoDB" id="10564139at2759"/>
<protein>
    <submittedName>
        <fullName evidence="2">Uncharacterized protein</fullName>
    </submittedName>
</protein>
<dbReference type="AlphaFoldDB" id="A0A8K0GKM2"/>
<sequence>MSDTEQCIECVANCSLFICEILCFCCFTDSNWCFACCNGCGCNETTQTTQTSSRSNTSSSYPPNRCVTNQPERAYIPYSTPQHAYYPSSIVPQPTAPCEEASLLSPTKDDKMNDLPPSYEEATKGQLLESTLEHGNDTK</sequence>
<evidence type="ECO:0000313" key="2">
    <source>
        <dbReference type="EMBL" id="KAF2902926.1"/>
    </source>
</evidence>
<feature type="region of interest" description="Disordered" evidence="1">
    <location>
        <begin position="45"/>
        <end position="65"/>
    </location>
</feature>
<feature type="compositionally biased region" description="Low complexity" evidence="1">
    <location>
        <begin position="45"/>
        <end position="60"/>
    </location>
</feature>
<evidence type="ECO:0000256" key="1">
    <source>
        <dbReference type="SAM" id="MobiDB-lite"/>
    </source>
</evidence>
<accession>A0A8K0GKM2</accession>
<keyword evidence="3" id="KW-1185">Reference proteome</keyword>
<reference evidence="2" key="1">
    <citation type="submission" date="2019-08" db="EMBL/GenBank/DDBJ databases">
        <title>The genome of the North American firefly Photinus pyralis.</title>
        <authorList>
            <consortium name="Photinus pyralis genome working group"/>
            <person name="Fallon T.R."/>
            <person name="Sander Lower S.E."/>
            <person name="Weng J.-K."/>
        </authorList>
    </citation>
    <scope>NUCLEOTIDE SEQUENCE</scope>
    <source>
        <strain evidence="2">TRF0915ILg1</strain>
        <tissue evidence="2">Whole body</tissue>
    </source>
</reference>
<dbReference type="EMBL" id="VTPC01001139">
    <property type="protein sequence ID" value="KAF2902926.1"/>
    <property type="molecule type" value="Genomic_DNA"/>
</dbReference>
<evidence type="ECO:0000313" key="3">
    <source>
        <dbReference type="Proteomes" id="UP000801492"/>
    </source>
</evidence>
<organism evidence="2 3">
    <name type="scientific">Ignelater luminosus</name>
    <name type="common">Cucubano</name>
    <name type="synonym">Pyrophorus luminosus</name>
    <dbReference type="NCBI Taxonomy" id="2038154"/>
    <lineage>
        <taxon>Eukaryota</taxon>
        <taxon>Metazoa</taxon>
        <taxon>Ecdysozoa</taxon>
        <taxon>Arthropoda</taxon>
        <taxon>Hexapoda</taxon>
        <taxon>Insecta</taxon>
        <taxon>Pterygota</taxon>
        <taxon>Neoptera</taxon>
        <taxon>Endopterygota</taxon>
        <taxon>Coleoptera</taxon>
        <taxon>Polyphaga</taxon>
        <taxon>Elateriformia</taxon>
        <taxon>Elateroidea</taxon>
        <taxon>Elateridae</taxon>
        <taxon>Agrypninae</taxon>
        <taxon>Pyrophorini</taxon>
        <taxon>Ignelater</taxon>
    </lineage>
</organism>